<dbReference type="AlphaFoldDB" id="A0A1G6DT84"/>
<reference evidence="1 2" key="1">
    <citation type="submission" date="2016-10" db="EMBL/GenBank/DDBJ databases">
        <authorList>
            <person name="de Groot N.N."/>
        </authorList>
    </citation>
    <scope>NUCLEOTIDE SEQUENCE [LARGE SCALE GENOMIC DNA]</scope>
    <source>
        <strain evidence="1 2">ATCC 35022</strain>
    </source>
</reference>
<accession>A0A1G6DT84</accession>
<protein>
    <submittedName>
        <fullName evidence="1">Predicted secreted Zn-dependent protease</fullName>
    </submittedName>
</protein>
<dbReference type="EMBL" id="FMXQ01000008">
    <property type="protein sequence ID" value="SDB48374.1"/>
    <property type="molecule type" value="Genomic_DNA"/>
</dbReference>
<organism evidence="1 2">
    <name type="scientific">Bauldia litoralis</name>
    <dbReference type="NCBI Taxonomy" id="665467"/>
    <lineage>
        <taxon>Bacteria</taxon>
        <taxon>Pseudomonadati</taxon>
        <taxon>Pseudomonadota</taxon>
        <taxon>Alphaproteobacteria</taxon>
        <taxon>Hyphomicrobiales</taxon>
        <taxon>Kaistiaceae</taxon>
        <taxon>Bauldia</taxon>
    </lineage>
</organism>
<dbReference type="InterPro" id="IPR010321">
    <property type="entry name" value="DUF922"/>
</dbReference>
<keyword evidence="2" id="KW-1185">Reference proteome</keyword>
<name>A0A1G6DT84_9HYPH</name>
<dbReference type="Pfam" id="PF06037">
    <property type="entry name" value="DUF922"/>
    <property type="match status" value="1"/>
</dbReference>
<dbReference type="RefSeq" id="WP_090878731.1">
    <property type="nucleotide sequence ID" value="NZ_FMXQ01000008.1"/>
</dbReference>
<sequence length="203" mass="22524">MILSWIGWSGIARLSVAAALTVGAVSMSVADVRSSTQYRSYSVSGSTARSLVSYMRSNPFRGDHGNAVANIRPSYRISAPSKMTGGTCRAPKVTLNINFVMTLPRGRSESSMASSTRNAWRSFVAFSKRHENTHRSIYIQCGKTFVAKAQRLSAKSCGSLQASIRRLLESEKRACQSKHRAFDRREYNRIRNLSLFRMAGSSR</sequence>
<proteinExistence type="predicted"/>
<keyword evidence="1" id="KW-0645">Protease</keyword>
<evidence type="ECO:0000313" key="1">
    <source>
        <dbReference type="EMBL" id="SDB48374.1"/>
    </source>
</evidence>
<dbReference type="GO" id="GO:0006508">
    <property type="term" value="P:proteolysis"/>
    <property type="evidence" value="ECO:0007669"/>
    <property type="project" value="UniProtKB-KW"/>
</dbReference>
<dbReference type="OrthoDB" id="8451398at2"/>
<dbReference type="STRING" id="665467.SAMN02982931_03738"/>
<keyword evidence="1" id="KW-0378">Hydrolase</keyword>
<evidence type="ECO:0000313" key="2">
    <source>
        <dbReference type="Proteomes" id="UP000199071"/>
    </source>
</evidence>
<dbReference type="Proteomes" id="UP000199071">
    <property type="component" value="Unassembled WGS sequence"/>
</dbReference>
<dbReference type="GO" id="GO:0008233">
    <property type="term" value="F:peptidase activity"/>
    <property type="evidence" value="ECO:0007669"/>
    <property type="project" value="UniProtKB-KW"/>
</dbReference>
<gene>
    <name evidence="1" type="ORF">SAMN02982931_03738</name>
</gene>